<sequence>MYKVLAMVVLFCSIQSVFAASDPYIQTVKDMYSLGKKSEEGMQVIELHSDASLKKAFNLHARNGEVCGFWQDVMWQSQDPEFNVPLQFSKVGQNKVKVSLGKGKWNKQSSVTYILKCNGNDCKVSDVIDSSGSLKKNILAEC</sequence>
<evidence type="ECO:0000313" key="3">
    <source>
        <dbReference type="Proteomes" id="UP000017404"/>
    </source>
</evidence>
<dbReference type="OrthoDB" id="6697078at2"/>
<proteinExistence type="predicted"/>
<organism evidence="2 3">
    <name type="scientific">Acinetobacter tjernbergiae DSM 14971 = CIP 107465</name>
    <dbReference type="NCBI Taxonomy" id="1120928"/>
    <lineage>
        <taxon>Bacteria</taxon>
        <taxon>Pseudomonadati</taxon>
        <taxon>Pseudomonadota</taxon>
        <taxon>Gammaproteobacteria</taxon>
        <taxon>Moraxellales</taxon>
        <taxon>Moraxellaceae</taxon>
        <taxon>Acinetobacter</taxon>
    </lineage>
</organism>
<comment type="caution">
    <text evidence="2">The sequence shown here is derived from an EMBL/GenBank/DDBJ whole genome shotgun (WGS) entry which is preliminary data.</text>
</comment>
<dbReference type="EMBL" id="AYEV01000060">
    <property type="protein sequence ID" value="ESK52897.1"/>
    <property type="molecule type" value="Genomic_DNA"/>
</dbReference>
<dbReference type="PATRIC" id="fig|1120928.5.peg.3522"/>
<keyword evidence="3" id="KW-1185">Reference proteome</keyword>
<reference evidence="2 3" key="1">
    <citation type="submission" date="2013-10" db="EMBL/GenBank/DDBJ databases">
        <title>The Genome Sequence of Acinetobacter tjernbergiae CIP107465.</title>
        <authorList>
            <consortium name="The Broad Institute Genomics Platform"/>
            <consortium name="The Broad Institute Genome Sequencing Center for Infectious Disease"/>
            <person name="Cerqueira G."/>
            <person name="Feldgarden M."/>
            <person name="Courvalin P."/>
            <person name="Grillot-Courvalin C."/>
            <person name="Clermont D."/>
            <person name="Rocha E."/>
            <person name="Yoon E.-J."/>
            <person name="Nemec A."/>
            <person name="Young S.K."/>
            <person name="Zeng Q."/>
            <person name="Gargeya S."/>
            <person name="Fitzgerald M."/>
            <person name="Abouelleil A."/>
            <person name="Alvarado L."/>
            <person name="Berlin A.M."/>
            <person name="Chapman S.B."/>
            <person name="Gainer-Dewar J."/>
            <person name="Goldberg J."/>
            <person name="Gnerre S."/>
            <person name="Griggs A."/>
            <person name="Gujja S."/>
            <person name="Hansen M."/>
            <person name="Howarth C."/>
            <person name="Imamovic A."/>
            <person name="Ireland A."/>
            <person name="Larimer J."/>
            <person name="McCowan C."/>
            <person name="Murphy C."/>
            <person name="Pearson M."/>
            <person name="Poon T.W."/>
            <person name="Priest M."/>
            <person name="Roberts A."/>
            <person name="Saif S."/>
            <person name="Shea T."/>
            <person name="Sykes S."/>
            <person name="Wortman J."/>
            <person name="Nusbaum C."/>
            <person name="Birren B."/>
        </authorList>
    </citation>
    <scope>NUCLEOTIDE SEQUENCE [LARGE SCALE GENOMIC DNA]</scope>
    <source>
        <strain evidence="2 3">CIP 107465</strain>
    </source>
</reference>
<protein>
    <submittedName>
        <fullName evidence="2">Uncharacterized protein</fullName>
    </submittedName>
</protein>
<keyword evidence="1" id="KW-0732">Signal</keyword>
<evidence type="ECO:0000256" key="1">
    <source>
        <dbReference type="SAM" id="SignalP"/>
    </source>
</evidence>
<dbReference type="Proteomes" id="UP000017404">
    <property type="component" value="Unassembled WGS sequence"/>
</dbReference>
<feature type="signal peptide" evidence="1">
    <location>
        <begin position="1"/>
        <end position="19"/>
    </location>
</feature>
<dbReference type="eggNOG" id="ENOG502ZQV7">
    <property type="taxonomic scope" value="Bacteria"/>
</dbReference>
<feature type="chain" id="PRO_5004710681" evidence="1">
    <location>
        <begin position="20"/>
        <end position="142"/>
    </location>
</feature>
<name>V2USD0_9GAMM</name>
<dbReference type="RefSeq" id="WP_018680071.1">
    <property type="nucleotide sequence ID" value="NZ_AYEV01000060.1"/>
</dbReference>
<evidence type="ECO:0000313" key="2">
    <source>
        <dbReference type="EMBL" id="ESK52897.1"/>
    </source>
</evidence>
<dbReference type="AlphaFoldDB" id="V2USD0"/>
<accession>V2USD0</accession>
<gene>
    <name evidence="2" type="ORF">F990_03483</name>
</gene>